<keyword evidence="4" id="KW-0067">ATP-binding</keyword>
<dbReference type="SMART" id="SM00220">
    <property type="entry name" value="S_TKc"/>
    <property type="match status" value="1"/>
</dbReference>
<dbReference type="InterPro" id="IPR000719">
    <property type="entry name" value="Prot_kinase_dom"/>
</dbReference>
<keyword evidence="3 7" id="KW-0418">Kinase</keyword>
<dbReference type="PANTHER" id="PTHR43289:SF6">
    <property type="entry name" value="SERINE_THREONINE-PROTEIN KINASE NEKL-3"/>
    <property type="match status" value="1"/>
</dbReference>
<protein>
    <submittedName>
        <fullName evidence="7">Serine/threonine protein kinase</fullName>
    </submittedName>
</protein>
<organism evidence="7 8">
    <name type="scientific">Luteolibacter yonseiensis</name>
    <dbReference type="NCBI Taxonomy" id="1144680"/>
    <lineage>
        <taxon>Bacteria</taxon>
        <taxon>Pseudomonadati</taxon>
        <taxon>Verrucomicrobiota</taxon>
        <taxon>Verrucomicrobiia</taxon>
        <taxon>Verrucomicrobiales</taxon>
        <taxon>Verrucomicrobiaceae</taxon>
        <taxon>Luteolibacter</taxon>
    </lineage>
</organism>
<evidence type="ECO:0000256" key="2">
    <source>
        <dbReference type="ARBA" id="ARBA00022741"/>
    </source>
</evidence>
<proteinExistence type="predicted"/>
<dbReference type="RefSeq" id="WP_200353063.1">
    <property type="nucleotide sequence ID" value="NZ_BAABHZ010000002.1"/>
</dbReference>
<name>A0A934RAE5_9BACT</name>
<dbReference type="PROSITE" id="PS00108">
    <property type="entry name" value="PROTEIN_KINASE_ST"/>
    <property type="match status" value="1"/>
</dbReference>
<dbReference type="AlphaFoldDB" id="A0A934RAE5"/>
<keyword evidence="8" id="KW-1185">Reference proteome</keyword>
<evidence type="ECO:0000256" key="4">
    <source>
        <dbReference type="ARBA" id="ARBA00022840"/>
    </source>
</evidence>
<sequence length="765" mass="85614">MDPSEGRRARRDPRKEIEGAILETALGLEDPEAREVFLRQWFGNDPEGLERMRGLLKASAESASFFMEAREHRVSAARDAVEDMEPIQVAGVISPPIEGPGSHIGPYRLLGRIGEGGCGVVYEAAQDEPVSRKVALKIIRLGMDTEAVIARFEVERQALALMDHRNIARVLDAGATDTGRPYFVMELVKGERITRYCDAHRLDLPQRLELFIQVCHAIQHAHQKGIIHRDIKPSNILVESPDGVAVPKVIDFGIAKAAGADHQGRTQITERDQIIGTPAYMSPEQVDLRGIDIDTRSDIYSLGVLLYELLSGRPPFDEAALEKAGMSEMRRALLEDDPPVPSQRPAGEVVAENRRTDPSRLQSTLRGDLDAIVMKAMEKLRNRRYQTVNSLAMDVRRYLAHEPVLARRAGRLYHIGKFVRRNRVACLSGAAVAVSLVGGMGASTWLYVRERAAFSEQKRLAWEAEIARNKEFHLLEQAEARASISQVAGLLNRRQTGVSLSADNDFGGVAILLNEGKAEEADALLRENPLDSIEPSPDATRVFRTLGHWNAMRGRWHQALRCFQWLDQANRFDNIEGIIEGTDPMCLATLLAEFGKEEDYKKFRREALDRYLPVRSALAAEHLLKITLLRPLEAVELERLRQAAEMCASGRRSEYSGRDSFPQWDALALTMFHHRSGESRKVLEWSDRCFSFSGGRGDRERSTRCLRAISLHRLGDRDAALGQLAHARTLTPPPSGPEEELKLDIWLDWSVSRVLLKEAEAVAAE</sequence>
<evidence type="ECO:0000256" key="5">
    <source>
        <dbReference type="SAM" id="MobiDB-lite"/>
    </source>
</evidence>
<evidence type="ECO:0000313" key="8">
    <source>
        <dbReference type="Proteomes" id="UP000600139"/>
    </source>
</evidence>
<reference evidence="7" key="1">
    <citation type="submission" date="2021-01" db="EMBL/GenBank/DDBJ databases">
        <title>Modified the classification status of verrucomicrobia.</title>
        <authorList>
            <person name="Feng X."/>
        </authorList>
    </citation>
    <scope>NUCLEOTIDE SEQUENCE</scope>
    <source>
        <strain evidence="7">JCM 18052</strain>
    </source>
</reference>
<dbReference type="PROSITE" id="PS50011">
    <property type="entry name" value="PROTEIN_KINASE_DOM"/>
    <property type="match status" value="1"/>
</dbReference>
<keyword evidence="2" id="KW-0547">Nucleotide-binding</keyword>
<dbReference type="Pfam" id="PF00069">
    <property type="entry name" value="Pkinase"/>
    <property type="match status" value="1"/>
</dbReference>
<dbReference type="GO" id="GO:0005524">
    <property type="term" value="F:ATP binding"/>
    <property type="evidence" value="ECO:0007669"/>
    <property type="project" value="UniProtKB-KW"/>
</dbReference>
<dbReference type="Gene3D" id="3.30.200.20">
    <property type="entry name" value="Phosphorylase Kinase, domain 1"/>
    <property type="match status" value="1"/>
</dbReference>
<dbReference type="InterPro" id="IPR011009">
    <property type="entry name" value="Kinase-like_dom_sf"/>
</dbReference>
<evidence type="ECO:0000259" key="6">
    <source>
        <dbReference type="PROSITE" id="PS50011"/>
    </source>
</evidence>
<dbReference type="CDD" id="cd14014">
    <property type="entry name" value="STKc_PknB_like"/>
    <property type="match status" value="1"/>
</dbReference>
<dbReference type="PANTHER" id="PTHR43289">
    <property type="entry name" value="MITOGEN-ACTIVATED PROTEIN KINASE KINASE KINASE 20-RELATED"/>
    <property type="match status" value="1"/>
</dbReference>
<dbReference type="SUPFAM" id="SSF56112">
    <property type="entry name" value="Protein kinase-like (PK-like)"/>
    <property type="match status" value="1"/>
</dbReference>
<dbReference type="GO" id="GO:0004674">
    <property type="term" value="F:protein serine/threonine kinase activity"/>
    <property type="evidence" value="ECO:0007669"/>
    <property type="project" value="UniProtKB-KW"/>
</dbReference>
<dbReference type="EMBL" id="JAENIK010000013">
    <property type="protein sequence ID" value="MBK1818110.1"/>
    <property type="molecule type" value="Genomic_DNA"/>
</dbReference>
<dbReference type="Gene3D" id="1.10.510.10">
    <property type="entry name" value="Transferase(Phosphotransferase) domain 1"/>
    <property type="match status" value="1"/>
</dbReference>
<evidence type="ECO:0000256" key="1">
    <source>
        <dbReference type="ARBA" id="ARBA00022679"/>
    </source>
</evidence>
<feature type="domain" description="Protein kinase" evidence="6">
    <location>
        <begin position="107"/>
        <end position="399"/>
    </location>
</feature>
<keyword evidence="1" id="KW-0808">Transferase</keyword>
<accession>A0A934RAE5</accession>
<keyword evidence="7" id="KW-0723">Serine/threonine-protein kinase</keyword>
<dbReference type="Proteomes" id="UP000600139">
    <property type="component" value="Unassembled WGS sequence"/>
</dbReference>
<dbReference type="InterPro" id="IPR008271">
    <property type="entry name" value="Ser/Thr_kinase_AS"/>
</dbReference>
<evidence type="ECO:0000313" key="7">
    <source>
        <dbReference type="EMBL" id="MBK1818110.1"/>
    </source>
</evidence>
<gene>
    <name evidence="7" type="ORF">JIN84_20980</name>
</gene>
<evidence type="ECO:0000256" key="3">
    <source>
        <dbReference type="ARBA" id="ARBA00022777"/>
    </source>
</evidence>
<comment type="caution">
    <text evidence="7">The sequence shown here is derived from an EMBL/GenBank/DDBJ whole genome shotgun (WGS) entry which is preliminary data.</text>
</comment>
<feature type="region of interest" description="Disordered" evidence="5">
    <location>
        <begin position="336"/>
        <end position="357"/>
    </location>
</feature>